<dbReference type="InterPro" id="IPR014535">
    <property type="entry name" value="Hpre_diP_synt_I"/>
</dbReference>
<dbReference type="OrthoDB" id="9799095at2"/>
<feature type="transmembrane region" description="Helical" evidence="1">
    <location>
        <begin position="103"/>
        <end position="127"/>
    </location>
</feature>
<evidence type="ECO:0000313" key="3">
    <source>
        <dbReference type="Proteomes" id="UP000294697"/>
    </source>
</evidence>
<feature type="transmembrane region" description="Helical" evidence="1">
    <location>
        <begin position="133"/>
        <end position="153"/>
    </location>
</feature>
<organism evidence="2 3">
    <name type="scientific">Halanaerobium saccharolyticum</name>
    <dbReference type="NCBI Taxonomy" id="43595"/>
    <lineage>
        <taxon>Bacteria</taxon>
        <taxon>Bacillati</taxon>
        <taxon>Bacillota</taxon>
        <taxon>Clostridia</taxon>
        <taxon>Halanaerobiales</taxon>
        <taxon>Halanaerobiaceae</taxon>
        <taxon>Halanaerobium</taxon>
    </lineage>
</organism>
<keyword evidence="1" id="KW-1133">Transmembrane helix</keyword>
<evidence type="ECO:0000256" key="1">
    <source>
        <dbReference type="SAM" id="Phobius"/>
    </source>
</evidence>
<feature type="transmembrane region" description="Helical" evidence="1">
    <location>
        <begin position="66"/>
        <end position="91"/>
    </location>
</feature>
<accession>A0A4R7YWK6</accession>
<feature type="transmembrane region" description="Helical" evidence="1">
    <location>
        <begin position="6"/>
        <end position="23"/>
    </location>
</feature>
<dbReference type="Pfam" id="PF07456">
    <property type="entry name" value="Hpre_diP_synt_I"/>
    <property type="match status" value="1"/>
</dbReference>
<keyword evidence="1" id="KW-0472">Membrane</keyword>
<gene>
    <name evidence="2" type="ORF">C8C77_11951</name>
</gene>
<dbReference type="AlphaFoldDB" id="A0A4R7YWK6"/>
<dbReference type="InterPro" id="IPR010898">
    <property type="entry name" value="Hpre_diP_synth_I"/>
</dbReference>
<keyword evidence="1" id="KW-0812">Transmembrane</keyword>
<dbReference type="EMBL" id="SODA01000019">
    <property type="protein sequence ID" value="TDW01687.1"/>
    <property type="molecule type" value="Genomic_DNA"/>
</dbReference>
<dbReference type="Proteomes" id="UP000294697">
    <property type="component" value="Unassembled WGS sequence"/>
</dbReference>
<dbReference type="RefSeq" id="WP_111572770.1">
    <property type="nucleotide sequence ID" value="NZ_QLME01000018.1"/>
</dbReference>
<sequence length="173" mass="19137">MTRTKKLVIISLFVSQAIVLSIFERMIPINFAVPGAKLGLANIVTIISIYIFGLRETILIVLLRTFMASVFGGTFLTFLYSVSGALISLVVMYLLKKIPKEEFTIVGISVFGSISHNIGQVIMAVLIIKNINIALYLPVLIIISIPTGLFVGYSSKKMLKYLSKTKFLRTCII</sequence>
<dbReference type="Gene3D" id="1.10.1760.20">
    <property type="match status" value="1"/>
</dbReference>
<reference evidence="2 3" key="1">
    <citation type="submission" date="2019-03" db="EMBL/GenBank/DDBJ databases">
        <title>Subsurface microbial communities from deep shales in Ohio and West Virginia, USA.</title>
        <authorList>
            <person name="Wrighton K."/>
        </authorList>
    </citation>
    <scope>NUCLEOTIDE SEQUENCE [LARGE SCALE GENOMIC DNA]</scope>
    <source>
        <strain evidence="2 3">MSL9.2</strain>
    </source>
</reference>
<comment type="caution">
    <text evidence="2">The sequence shown here is derived from an EMBL/GenBank/DDBJ whole genome shotgun (WGS) entry which is preliminary data.</text>
</comment>
<name>A0A4R7YWK6_9FIRM</name>
<proteinExistence type="predicted"/>
<evidence type="ECO:0000313" key="2">
    <source>
        <dbReference type="EMBL" id="TDW01687.1"/>
    </source>
</evidence>
<protein>
    <submittedName>
        <fullName evidence="2">Heptaprenyl diphosphate synthase</fullName>
    </submittedName>
</protein>
<dbReference type="PIRSF" id="PIRSF027391">
    <property type="entry name" value="Hpre_diP_synt_I"/>
    <property type="match status" value="1"/>
</dbReference>